<dbReference type="PROSITE" id="PS50011">
    <property type="entry name" value="PROTEIN_KINASE_DOM"/>
    <property type="match status" value="1"/>
</dbReference>
<keyword evidence="3" id="KW-0808">Transferase</keyword>
<evidence type="ECO:0000256" key="8">
    <source>
        <dbReference type="SAM" id="MobiDB-lite"/>
    </source>
</evidence>
<dbReference type="EC" id="2.7.11.1" evidence="1"/>
<reference evidence="10 11" key="1">
    <citation type="submission" date="2020-08" db="EMBL/GenBank/DDBJ databases">
        <title>A Genomic Blueprint of the Chicken Gut Microbiome.</title>
        <authorList>
            <person name="Gilroy R."/>
            <person name="Ravi A."/>
            <person name="Getino M."/>
            <person name="Pursley I."/>
            <person name="Horton D.L."/>
            <person name="Alikhan N.-F."/>
            <person name="Baker D."/>
            <person name="Gharbi K."/>
            <person name="Hall N."/>
            <person name="Watson M."/>
            <person name="Adriaenssens E.M."/>
            <person name="Foster-Nyarko E."/>
            <person name="Jarju S."/>
            <person name="Secka A."/>
            <person name="Antonio M."/>
            <person name="Oren A."/>
            <person name="Chaudhuri R."/>
            <person name="La Ragione R.M."/>
            <person name="Hildebrand F."/>
            <person name="Pallen M.J."/>
        </authorList>
    </citation>
    <scope>NUCLEOTIDE SEQUENCE [LARGE SCALE GENOMIC DNA]</scope>
    <source>
        <strain evidence="10 11">Sa3CUA2</strain>
    </source>
</reference>
<evidence type="ECO:0000256" key="6">
    <source>
        <dbReference type="ARBA" id="ARBA00022840"/>
    </source>
</evidence>
<dbReference type="InterPro" id="IPR000719">
    <property type="entry name" value="Prot_kinase_dom"/>
</dbReference>
<keyword evidence="5 10" id="KW-0418">Kinase</keyword>
<evidence type="ECO:0000256" key="4">
    <source>
        <dbReference type="ARBA" id="ARBA00022741"/>
    </source>
</evidence>
<keyword evidence="6 7" id="KW-0067">ATP-binding</keyword>
<dbReference type="InterPro" id="IPR008271">
    <property type="entry name" value="Ser/Thr_kinase_AS"/>
</dbReference>
<evidence type="ECO:0000256" key="2">
    <source>
        <dbReference type="ARBA" id="ARBA00022527"/>
    </source>
</evidence>
<dbReference type="GO" id="GO:0004674">
    <property type="term" value="F:protein serine/threonine kinase activity"/>
    <property type="evidence" value="ECO:0007669"/>
    <property type="project" value="UniProtKB-KW"/>
</dbReference>
<dbReference type="PROSITE" id="PS00108">
    <property type="entry name" value="PROTEIN_KINASE_ST"/>
    <property type="match status" value="1"/>
</dbReference>
<evidence type="ECO:0000256" key="3">
    <source>
        <dbReference type="ARBA" id="ARBA00022679"/>
    </source>
</evidence>
<evidence type="ECO:0000313" key="10">
    <source>
        <dbReference type="EMBL" id="MBD7919687.1"/>
    </source>
</evidence>
<dbReference type="Pfam" id="PF00069">
    <property type="entry name" value="Pkinase"/>
    <property type="match status" value="1"/>
</dbReference>
<protein>
    <recommendedName>
        <fullName evidence="1">non-specific serine/threonine protein kinase</fullName>
        <ecNumber evidence="1">2.7.11.1</ecNumber>
    </recommendedName>
</protein>
<dbReference type="Proteomes" id="UP000604241">
    <property type="component" value="Unassembled WGS sequence"/>
</dbReference>
<dbReference type="InterPro" id="IPR011009">
    <property type="entry name" value="Kinase-like_dom_sf"/>
</dbReference>
<dbReference type="SUPFAM" id="SSF56112">
    <property type="entry name" value="Protein kinase-like (PK-like)"/>
    <property type="match status" value="1"/>
</dbReference>
<evidence type="ECO:0000313" key="11">
    <source>
        <dbReference type="Proteomes" id="UP000604241"/>
    </source>
</evidence>
<gene>
    <name evidence="10" type="ORF">H9657_15560</name>
</gene>
<accession>A0ABR8QGX7</accession>
<organism evidence="10 11">
    <name type="scientific">Cellulomonas avistercoris</name>
    <dbReference type="NCBI Taxonomy" id="2762242"/>
    <lineage>
        <taxon>Bacteria</taxon>
        <taxon>Bacillati</taxon>
        <taxon>Actinomycetota</taxon>
        <taxon>Actinomycetes</taxon>
        <taxon>Micrococcales</taxon>
        <taxon>Cellulomonadaceae</taxon>
        <taxon>Cellulomonas</taxon>
    </lineage>
</organism>
<proteinExistence type="predicted"/>
<sequence length="293" mass="31183">MTRAGRHAAPELAHRYVLGERLGEGGSAQVYRAVDTRLDRPVAIKLFRLAGADPAQVRRYAQEARVLAELSHPSLVALLDVGADVAPGTGPVAFLVMELVEGRTLRELVADGPLDAATTADIGHQLAQGLAHAHRAGVVHRDVKPSNVLVADTTPASGRRDAPTLPVVLADFGIAASDAAPRTSRTDDRATASYQSPEQALGEQAGPASDMYSLGLVLLECLTGRRAYPGDPLTASLARLLHGPQIADDLDRDFAALLRAMTRTDPDQRPTMVAAAAELRGLRRQRERALRVS</sequence>
<dbReference type="RefSeq" id="WP_191784330.1">
    <property type="nucleotide sequence ID" value="NZ_JACSQV010000014.1"/>
</dbReference>
<dbReference type="PROSITE" id="PS00107">
    <property type="entry name" value="PROTEIN_KINASE_ATP"/>
    <property type="match status" value="1"/>
</dbReference>
<keyword evidence="11" id="KW-1185">Reference proteome</keyword>
<dbReference type="Gene3D" id="3.30.200.20">
    <property type="entry name" value="Phosphorylase Kinase, domain 1"/>
    <property type="match status" value="1"/>
</dbReference>
<comment type="caution">
    <text evidence="10">The sequence shown here is derived from an EMBL/GenBank/DDBJ whole genome shotgun (WGS) entry which is preliminary data.</text>
</comment>
<evidence type="ECO:0000256" key="1">
    <source>
        <dbReference type="ARBA" id="ARBA00012513"/>
    </source>
</evidence>
<evidence type="ECO:0000256" key="7">
    <source>
        <dbReference type="PROSITE-ProRule" id="PRU10141"/>
    </source>
</evidence>
<dbReference type="InterPro" id="IPR017441">
    <property type="entry name" value="Protein_kinase_ATP_BS"/>
</dbReference>
<dbReference type="PANTHER" id="PTHR43289">
    <property type="entry name" value="MITOGEN-ACTIVATED PROTEIN KINASE KINASE KINASE 20-RELATED"/>
    <property type="match status" value="1"/>
</dbReference>
<dbReference type="PANTHER" id="PTHR43289:SF6">
    <property type="entry name" value="SERINE_THREONINE-PROTEIN KINASE NEKL-3"/>
    <property type="match status" value="1"/>
</dbReference>
<dbReference type="Gene3D" id="1.10.510.10">
    <property type="entry name" value="Transferase(Phosphotransferase) domain 1"/>
    <property type="match status" value="1"/>
</dbReference>
<keyword evidence="4 7" id="KW-0547">Nucleotide-binding</keyword>
<evidence type="ECO:0000256" key="5">
    <source>
        <dbReference type="ARBA" id="ARBA00022777"/>
    </source>
</evidence>
<feature type="binding site" evidence="7">
    <location>
        <position position="45"/>
    </location>
    <ligand>
        <name>ATP</name>
        <dbReference type="ChEBI" id="CHEBI:30616"/>
    </ligand>
</feature>
<keyword evidence="2 10" id="KW-0723">Serine/threonine-protein kinase</keyword>
<dbReference type="SMART" id="SM00220">
    <property type="entry name" value="S_TKc"/>
    <property type="match status" value="1"/>
</dbReference>
<dbReference type="CDD" id="cd14014">
    <property type="entry name" value="STKc_PknB_like"/>
    <property type="match status" value="1"/>
</dbReference>
<dbReference type="EMBL" id="JACSQV010000014">
    <property type="protein sequence ID" value="MBD7919687.1"/>
    <property type="molecule type" value="Genomic_DNA"/>
</dbReference>
<name>A0ABR8QGX7_9CELL</name>
<feature type="domain" description="Protein kinase" evidence="9">
    <location>
        <begin position="16"/>
        <end position="282"/>
    </location>
</feature>
<evidence type="ECO:0000259" key="9">
    <source>
        <dbReference type="PROSITE" id="PS50011"/>
    </source>
</evidence>
<feature type="region of interest" description="Disordered" evidence="8">
    <location>
        <begin position="179"/>
        <end position="206"/>
    </location>
</feature>